<dbReference type="AlphaFoldDB" id="A0A4V1IXG5"/>
<dbReference type="OrthoDB" id="273123at2759"/>
<keyword evidence="4" id="KW-1185">Reference proteome</keyword>
<proteinExistence type="predicted"/>
<dbReference type="Proteomes" id="UP000271241">
    <property type="component" value="Unassembled WGS sequence"/>
</dbReference>
<dbReference type="EMBL" id="KZ992430">
    <property type="protein sequence ID" value="RKP10979.1"/>
    <property type="molecule type" value="Genomic_DNA"/>
</dbReference>
<feature type="compositionally biased region" description="Basic and acidic residues" evidence="1">
    <location>
        <begin position="262"/>
        <end position="276"/>
    </location>
</feature>
<evidence type="ECO:0000313" key="3">
    <source>
        <dbReference type="EMBL" id="RKP10979.1"/>
    </source>
</evidence>
<accession>A0A4V1IXG5</accession>
<feature type="domain" description="MCM10 OB-fold" evidence="2">
    <location>
        <begin position="51"/>
        <end position="147"/>
    </location>
</feature>
<dbReference type="STRING" id="78915.A0A4V1IXG5"/>
<dbReference type="InterPro" id="IPR040184">
    <property type="entry name" value="Mcm10"/>
</dbReference>
<reference evidence="4" key="1">
    <citation type="journal article" date="2018" name="Nat. Microbiol.">
        <title>Leveraging single-cell genomics to expand the fungal tree of life.</title>
        <authorList>
            <person name="Ahrendt S.R."/>
            <person name="Quandt C.A."/>
            <person name="Ciobanu D."/>
            <person name="Clum A."/>
            <person name="Salamov A."/>
            <person name="Andreopoulos B."/>
            <person name="Cheng J.F."/>
            <person name="Woyke T."/>
            <person name="Pelin A."/>
            <person name="Henrissat B."/>
            <person name="Reynolds N.K."/>
            <person name="Benny G.L."/>
            <person name="Smith M.E."/>
            <person name="James T.Y."/>
            <person name="Grigoriev I.V."/>
        </authorList>
    </citation>
    <scope>NUCLEOTIDE SEQUENCE [LARGE SCALE GENOMIC DNA]</scope>
    <source>
        <strain evidence="4">RSA 1356</strain>
    </source>
</reference>
<feature type="compositionally biased region" description="Polar residues" evidence="1">
    <location>
        <begin position="250"/>
        <end position="261"/>
    </location>
</feature>
<dbReference type="GO" id="GO:0006270">
    <property type="term" value="P:DNA replication initiation"/>
    <property type="evidence" value="ECO:0007669"/>
    <property type="project" value="InterPro"/>
</dbReference>
<dbReference type="PANTHER" id="PTHR13454">
    <property type="entry name" value="PROTEIN MCM10 HOMOLOG"/>
    <property type="match status" value="1"/>
</dbReference>
<organism evidence="3 4">
    <name type="scientific">Thamnocephalis sphaerospora</name>
    <dbReference type="NCBI Taxonomy" id="78915"/>
    <lineage>
        <taxon>Eukaryota</taxon>
        <taxon>Fungi</taxon>
        <taxon>Fungi incertae sedis</taxon>
        <taxon>Zoopagomycota</taxon>
        <taxon>Zoopagomycotina</taxon>
        <taxon>Zoopagomycetes</taxon>
        <taxon>Zoopagales</taxon>
        <taxon>Sigmoideomycetaceae</taxon>
        <taxon>Thamnocephalis</taxon>
    </lineage>
</organism>
<evidence type="ECO:0000259" key="2">
    <source>
        <dbReference type="Pfam" id="PF22379"/>
    </source>
</evidence>
<evidence type="ECO:0000256" key="1">
    <source>
        <dbReference type="SAM" id="MobiDB-lite"/>
    </source>
</evidence>
<dbReference type="PANTHER" id="PTHR13454:SF11">
    <property type="entry name" value="PROTEIN MCM10 HOMOLOG"/>
    <property type="match status" value="1"/>
</dbReference>
<dbReference type="Pfam" id="PF22379">
    <property type="entry name" value="OB_MCM10"/>
    <property type="match status" value="1"/>
</dbReference>
<dbReference type="GO" id="GO:0003688">
    <property type="term" value="F:DNA replication origin binding"/>
    <property type="evidence" value="ECO:0007669"/>
    <property type="project" value="TreeGrafter"/>
</dbReference>
<dbReference type="Gene3D" id="2.40.50.140">
    <property type="entry name" value="Nucleic acid-binding proteins"/>
    <property type="match status" value="2"/>
</dbReference>
<dbReference type="GO" id="GO:0003697">
    <property type="term" value="F:single-stranded DNA binding"/>
    <property type="evidence" value="ECO:0007669"/>
    <property type="project" value="InterPro"/>
</dbReference>
<evidence type="ECO:0000313" key="4">
    <source>
        <dbReference type="Proteomes" id="UP000271241"/>
    </source>
</evidence>
<dbReference type="GO" id="GO:0043596">
    <property type="term" value="C:nuclear replication fork"/>
    <property type="evidence" value="ECO:0007669"/>
    <property type="project" value="TreeGrafter"/>
</dbReference>
<feature type="compositionally biased region" description="Polar residues" evidence="1">
    <location>
        <begin position="278"/>
        <end position="299"/>
    </location>
</feature>
<gene>
    <name evidence="3" type="ORF">THASP1DRAFT_21372</name>
</gene>
<name>A0A4V1IXG5_9FUNG</name>
<dbReference type="InterPro" id="IPR055065">
    <property type="entry name" value="OB_MCM10"/>
</dbReference>
<protein>
    <recommendedName>
        <fullName evidence="2">MCM10 OB-fold domain-containing protein</fullName>
    </recommendedName>
</protein>
<sequence length="337" mass="36762">MTAMPAQIKVYYYGDTEAIRTMYYQDTVVDAVAAQENRASAAPADDIEPNSKLRIRSRLVSNALLAECLLQSRFIPLQWIAASRPEALCVLRSPTAAVDDDSKDVAIHSADWITIGVVAERPSVKTARSGKRYCTLQLADLRYANVVAVLNARLLDAIERYSAPALSLENPDHMLKIGDSIDFGRCTALRKDDTPCNTPIDLVSQRMEIAVGGSYIDYPKRPRHQAEGGRHGGSYGSAMFAGYNDNSFQSKSKGVTASQSTTDRRANEQVRSKVITDDQATQRTKVPCQADQTTDTTPKSDGATDCPTATRAPGRRALSILERAKGRVDVTDTSTVL</sequence>
<feature type="region of interest" description="Disordered" evidence="1">
    <location>
        <begin position="250"/>
        <end position="311"/>
    </location>
</feature>
<dbReference type="InterPro" id="IPR012340">
    <property type="entry name" value="NA-bd_OB-fold"/>
</dbReference>